<protein>
    <submittedName>
        <fullName evidence="1">Uncharacterized protein</fullName>
    </submittedName>
</protein>
<name>A0A6A6H0Q0_VIRVR</name>
<keyword evidence="2" id="KW-1185">Reference proteome</keyword>
<evidence type="ECO:0000313" key="1">
    <source>
        <dbReference type="EMBL" id="KAF2231143.1"/>
    </source>
</evidence>
<gene>
    <name evidence="1" type="ORF">EV356DRAFT_309911</name>
</gene>
<dbReference type="EMBL" id="ML991830">
    <property type="protein sequence ID" value="KAF2231143.1"/>
    <property type="molecule type" value="Genomic_DNA"/>
</dbReference>
<accession>A0A6A6H0Q0</accession>
<organism evidence="1 2">
    <name type="scientific">Viridothelium virens</name>
    <name type="common">Speckled blister lichen</name>
    <name type="synonym">Trypethelium virens</name>
    <dbReference type="NCBI Taxonomy" id="1048519"/>
    <lineage>
        <taxon>Eukaryota</taxon>
        <taxon>Fungi</taxon>
        <taxon>Dikarya</taxon>
        <taxon>Ascomycota</taxon>
        <taxon>Pezizomycotina</taxon>
        <taxon>Dothideomycetes</taxon>
        <taxon>Dothideomycetes incertae sedis</taxon>
        <taxon>Trypetheliales</taxon>
        <taxon>Trypetheliaceae</taxon>
        <taxon>Viridothelium</taxon>
    </lineage>
</organism>
<sequence length="172" mass="19139">MLTLQYLFWHCALLLFLLLLLLLPLLQNSFLIVSSEASPQISKIGRSAPNVLATRFLNSAALEESTSFEAMDSLLLTFSSCTATMQAICWTRVSTIMSTAISRDCLRKPRKNTGLSLFRFRSPGFITSGSQSLTPERLTHYIVKFAALRTEFGGTREPNDDLDLRGIGQSEL</sequence>
<dbReference type="Proteomes" id="UP000800092">
    <property type="component" value="Unassembled WGS sequence"/>
</dbReference>
<dbReference type="AlphaFoldDB" id="A0A6A6H0Q0"/>
<reference evidence="1" key="1">
    <citation type="journal article" date="2020" name="Stud. Mycol.">
        <title>101 Dothideomycetes genomes: a test case for predicting lifestyles and emergence of pathogens.</title>
        <authorList>
            <person name="Haridas S."/>
            <person name="Albert R."/>
            <person name="Binder M."/>
            <person name="Bloem J."/>
            <person name="Labutti K."/>
            <person name="Salamov A."/>
            <person name="Andreopoulos B."/>
            <person name="Baker S."/>
            <person name="Barry K."/>
            <person name="Bills G."/>
            <person name="Bluhm B."/>
            <person name="Cannon C."/>
            <person name="Castanera R."/>
            <person name="Culley D."/>
            <person name="Daum C."/>
            <person name="Ezra D."/>
            <person name="Gonzalez J."/>
            <person name="Henrissat B."/>
            <person name="Kuo A."/>
            <person name="Liang C."/>
            <person name="Lipzen A."/>
            <person name="Lutzoni F."/>
            <person name="Magnuson J."/>
            <person name="Mondo S."/>
            <person name="Nolan M."/>
            <person name="Ohm R."/>
            <person name="Pangilinan J."/>
            <person name="Park H.-J."/>
            <person name="Ramirez L."/>
            <person name="Alfaro M."/>
            <person name="Sun H."/>
            <person name="Tritt A."/>
            <person name="Yoshinaga Y."/>
            <person name="Zwiers L.-H."/>
            <person name="Turgeon B."/>
            <person name="Goodwin S."/>
            <person name="Spatafora J."/>
            <person name="Crous P."/>
            <person name="Grigoriev I."/>
        </authorList>
    </citation>
    <scope>NUCLEOTIDE SEQUENCE</scope>
    <source>
        <strain evidence="1">Tuck. ex Michener</strain>
    </source>
</reference>
<proteinExistence type="predicted"/>
<evidence type="ECO:0000313" key="2">
    <source>
        <dbReference type="Proteomes" id="UP000800092"/>
    </source>
</evidence>